<reference evidence="2 3" key="1">
    <citation type="submission" date="2020-09" db="EMBL/GenBank/DDBJ databases">
        <title>Brevundimonas sp. LVF1 isolated from an oligotrophic pond in Goettingen, Germany.</title>
        <authorList>
            <person name="Friedrich I."/>
            <person name="Klassen A."/>
            <person name="Neubauer H."/>
            <person name="Schneider D."/>
            <person name="Hertel R."/>
            <person name="Daniel R."/>
        </authorList>
    </citation>
    <scope>NUCLEOTIDE SEQUENCE [LARGE SCALE GENOMIC DNA]</scope>
    <source>
        <strain evidence="2 3">LVF1</strain>
    </source>
</reference>
<evidence type="ECO:0000313" key="2">
    <source>
        <dbReference type="EMBL" id="QTC88617.1"/>
    </source>
</evidence>
<dbReference type="Proteomes" id="UP000663942">
    <property type="component" value="Chromosome"/>
</dbReference>
<dbReference type="InterPro" id="IPR037401">
    <property type="entry name" value="SnoaL-like"/>
</dbReference>
<dbReference type="EMBL" id="CP062006">
    <property type="protein sequence ID" value="QTC88617.1"/>
    <property type="molecule type" value="Genomic_DNA"/>
</dbReference>
<dbReference type="Pfam" id="PF12680">
    <property type="entry name" value="SnoaL_2"/>
    <property type="match status" value="1"/>
</dbReference>
<evidence type="ECO:0000313" key="3">
    <source>
        <dbReference type="Proteomes" id="UP000663942"/>
    </source>
</evidence>
<dbReference type="InterPro" id="IPR032710">
    <property type="entry name" value="NTF2-like_dom_sf"/>
</dbReference>
<dbReference type="SUPFAM" id="SSF54427">
    <property type="entry name" value="NTF2-like"/>
    <property type="match status" value="1"/>
</dbReference>
<dbReference type="Gene3D" id="3.10.450.50">
    <property type="match status" value="1"/>
</dbReference>
<gene>
    <name evidence="2" type="ORF">IFE19_04385</name>
</gene>
<dbReference type="RefSeq" id="WP_207826031.1">
    <property type="nucleotide sequence ID" value="NZ_CP062006.1"/>
</dbReference>
<proteinExistence type="predicted"/>
<feature type="domain" description="SnoaL-like" evidence="1">
    <location>
        <begin position="15"/>
        <end position="111"/>
    </location>
</feature>
<sequence>MTTLNLHPAAAASLARWHDMVARADVSDLRAIVHPDATFRSPVAFKAYHSADALILALGTVITVFQDFAYHREAATADGLNVVLEFSARVGDRGVKGIDFIRFDEDGLITDFEVMMRPMNGVQALAVEMGARLGTLLPAFKAS</sequence>
<name>A0ABX7SLP7_9CAUL</name>
<keyword evidence="3" id="KW-1185">Reference proteome</keyword>
<accession>A0ABX7SLP7</accession>
<evidence type="ECO:0000259" key="1">
    <source>
        <dbReference type="Pfam" id="PF12680"/>
    </source>
</evidence>
<organism evidence="2 3">
    <name type="scientific">Brevundimonas pondensis</name>
    <dbReference type="NCBI Taxonomy" id="2774189"/>
    <lineage>
        <taxon>Bacteria</taxon>
        <taxon>Pseudomonadati</taxon>
        <taxon>Pseudomonadota</taxon>
        <taxon>Alphaproteobacteria</taxon>
        <taxon>Caulobacterales</taxon>
        <taxon>Caulobacteraceae</taxon>
        <taxon>Brevundimonas</taxon>
    </lineage>
</organism>
<protein>
    <submittedName>
        <fullName evidence="2">Nuclear transport factor 2 family protein</fullName>
    </submittedName>
</protein>